<dbReference type="GO" id="GO:0003677">
    <property type="term" value="F:DNA binding"/>
    <property type="evidence" value="ECO:0007669"/>
    <property type="project" value="UniProtKB-KW"/>
</dbReference>
<feature type="domain" description="Response regulatory" evidence="6">
    <location>
        <begin position="134"/>
        <end position="249"/>
    </location>
</feature>
<dbReference type="SMART" id="SM00448">
    <property type="entry name" value="REC"/>
    <property type="match status" value="1"/>
</dbReference>
<dbReference type="PROSITE" id="PS50110">
    <property type="entry name" value="RESPONSE_REGULATORY"/>
    <property type="match status" value="1"/>
</dbReference>
<dbReference type="PANTHER" id="PTHR43214:SF43">
    <property type="entry name" value="TWO-COMPONENT RESPONSE REGULATOR"/>
    <property type="match status" value="1"/>
</dbReference>
<keyword evidence="2 7" id="KW-0238">DNA-binding</keyword>
<evidence type="ECO:0000313" key="7">
    <source>
        <dbReference type="EMBL" id="RKF20946.1"/>
    </source>
</evidence>
<dbReference type="PRINTS" id="PR00038">
    <property type="entry name" value="HTHLUXR"/>
</dbReference>
<evidence type="ECO:0000256" key="2">
    <source>
        <dbReference type="ARBA" id="ARBA00023125"/>
    </source>
</evidence>
<dbReference type="Gene3D" id="3.40.50.2300">
    <property type="match status" value="1"/>
</dbReference>
<dbReference type="InterPro" id="IPR011006">
    <property type="entry name" value="CheY-like_superfamily"/>
</dbReference>
<dbReference type="Proteomes" id="UP000285744">
    <property type="component" value="Unassembled WGS sequence"/>
</dbReference>
<feature type="modified residue" description="4-aspartylphosphate" evidence="3">
    <location>
        <position position="186"/>
    </location>
</feature>
<evidence type="ECO:0000256" key="1">
    <source>
        <dbReference type="ARBA" id="ARBA00022553"/>
    </source>
</evidence>
<gene>
    <name evidence="7" type="ORF">D7I43_31725</name>
</gene>
<dbReference type="PANTHER" id="PTHR43214">
    <property type="entry name" value="TWO-COMPONENT RESPONSE REGULATOR"/>
    <property type="match status" value="1"/>
</dbReference>
<dbReference type="AlphaFoldDB" id="A0A420EK21"/>
<dbReference type="InterPro" id="IPR000792">
    <property type="entry name" value="Tscrpt_reg_LuxR_C"/>
</dbReference>
<sequence length="339" mass="36158">MAPGRRGIRPRLSGCTRVGDHRSATGRGGAARTGRRSPHDGRRPIRQPTTILGARPIELTARTAHHRPPIDPSGSDTEASTWRGFHDIHPGATAWTVVLPGWYGQLRVDLPHCHSADAVRGDAVGGWARCAVPRIAVVDDHPVARRGLHSMLSALPSVEVVAAVAAPVQLPRTADGHVDADVVLMDLYLDGERPALGAIETIATHRPVLVVSASREPADVLAAMQSGASGYLTKHADDEDYAEAIAALGEGKFHLSAHLADVVHMATGRGVESRSEVLSPREREALAYVARGFTHQQTATRMGVSTATVNTYISRIRAKLGLGNKAELALAALRHLPQR</sequence>
<evidence type="ECO:0000256" key="4">
    <source>
        <dbReference type="SAM" id="MobiDB-lite"/>
    </source>
</evidence>
<dbReference type="InterPro" id="IPR058245">
    <property type="entry name" value="NreC/VraR/RcsB-like_REC"/>
</dbReference>
<dbReference type="EMBL" id="RAQQ01000057">
    <property type="protein sequence ID" value="RKF20946.1"/>
    <property type="molecule type" value="Genomic_DNA"/>
</dbReference>
<dbReference type="SUPFAM" id="SSF46894">
    <property type="entry name" value="C-terminal effector domain of the bipartite response regulators"/>
    <property type="match status" value="1"/>
</dbReference>
<evidence type="ECO:0000259" key="5">
    <source>
        <dbReference type="PROSITE" id="PS50043"/>
    </source>
</evidence>
<dbReference type="PROSITE" id="PS50043">
    <property type="entry name" value="HTH_LUXR_2"/>
    <property type="match status" value="1"/>
</dbReference>
<dbReference type="CDD" id="cd06170">
    <property type="entry name" value="LuxR_C_like"/>
    <property type="match status" value="1"/>
</dbReference>
<dbReference type="CDD" id="cd17535">
    <property type="entry name" value="REC_NarL-like"/>
    <property type="match status" value="1"/>
</dbReference>
<protein>
    <submittedName>
        <fullName evidence="7">DNA-binding response regulator</fullName>
    </submittedName>
</protein>
<evidence type="ECO:0000313" key="8">
    <source>
        <dbReference type="Proteomes" id="UP000285744"/>
    </source>
</evidence>
<feature type="domain" description="HTH luxR-type" evidence="5">
    <location>
        <begin position="271"/>
        <end position="336"/>
    </location>
</feature>
<name>A0A420EK21_9ACTN</name>
<dbReference type="GO" id="GO:0000160">
    <property type="term" value="P:phosphorelay signal transduction system"/>
    <property type="evidence" value="ECO:0007669"/>
    <property type="project" value="InterPro"/>
</dbReference>
<dbReference type="SMART" id="SM00421">
    <property type="entry name" value="HTH_LUXR"/>
    <property type="match status" value="1"/>
</dbReference>
<organism evidence="7 8">
    <name type="scientific">Micromonospora globbae</name>
    <dbReference type="NCBI Taxonomy" id="1894969"/>
    <lineage>
        <taxon>Bacteria</taxon>
        <taxon>Bacillati</taxon>
        <taxon>Actinomycetota</taxon>
        <taxon>Actinomycetes</taxon>
        <taxon>Micromonosporales</taxon>
        <taxon>Micromonosporaceae</taxon>
        <taxon>Micromonospora</taxon>
    </lineage>
</organism>
<keyword evidence="1 3" id="KW-0597">Phosphoprotein</keyword>
<dbReference type="SUPFAM" id="SSF52172">
    <property type="entry name" value="CheY-like"/>
    <property type="match status" value="1"/>
</dbReference>
<reference evidence="7 8" key="1">
    <citation type="journal article" date="2018" name="Int. J. Syst. Evol. Microbiol.">
        <title>Micromonospora globbae sp. nov., an endophytic actinomycete isolated from roots of Globba winitii C. H. Wright.</title>
        <authorList>
            <person name="Kuncharoen N."/>
            <person name="Pittayakhajonwut P."/>
            <person name="Tanasupawat S."/>
        </authorList>
    </citation>
    <scope>NUCLEOTIDE SEQUENCE [LARGE SCALE GENOMIC DNA]</scope>
    <source>
        <strain evidence="7 8">WPS1-2</strain>
    </source>
</reference>
<dbReference type="GO" id="GO:0006355">
    <property type="term" value="P:regulation of DNA-templated transcription"/>
    <property type="evidence" value="ECO:0007669"/>
    <property type="project" value="InterPro"/>
</dbReference>
<feature type="region of interest" description="Disordered" evidence="4">
    <location>
        <begin position="1"/>
        <end position="56"/>
    </location>
</feature>
<dbReference type="Pfam" id="PF00196">
    <property type="entry name" value="GerE"/>
    <property type="match status" value="1"/>
</dbReference>
<accession>A0A420EK21</accession>
<dbReference type="InterPro" id="IPR016032">
    <property type="entry name" value="Sig_transdc_resp-reg_C-effctor"/>
</dbReference>
<comment type="caution">
    <text evidence="7">The sequence shown here is derived from an EMBL/GenBank/DDBJ whole genome shotgun (WGS) entry which is preliminary data.</text>
</comment>
<evidence type="ECO:0000256" key="3">
    <source>
        <dbReference type="PROSITE-ProRule" id="PRU00169"/>
    </source>
</evidence>
<dbReference type="Pfam" id="PF00072">
    <property type="entry name" value="Response_reg"/>
    <property type="match status" value="1"/>
</dbReference>
<dbReference type="InterPro" id="IPR039420">
    <property type="entry name" value="WalR-like"/>
</dbReference>
<evidence type="ECO:0000259" key="6">
    <source>
        <dbReference type="PROSITE" id="PS50110"/>
    </source>
</evidence>
<dbReference type="InterPro" id="IPR001789">
    <property type="entry name" value="Sig_transdc_resp-reg_receiver"/>
</dbReference>
<proteinExistence type="predicted"/>